<name>A0A6G1IEA7_9PLEO</name>
<evidence type="ECO:0000256" key="1">
    <source>
        <dbReference type="SAM" id="MobiDB-lite"/>
    </source>
</evidence>
<proteinExistence type="predicted"/>
<accession>A0A6G1IEA7</accession>
<sequence>MPIDATQRLHRTQCVALVRRNLHAARRSNDFTFFKILQAHALVDGTDHRRTLLRVDISQQRDMADHAIDKTANSAAQLIQTQPIHCQDAVANTWVTGTTIIADAVCVCLNQMEQIDDSMDDFTPISALRGIFSLMERSQLPSPEAPARNLSVSSAAGSEGGASFRSRASSTASALGLIKRAFSHSHMLLPNGSRSYRASSMSLPDSNPRGLRASMSAACPTKMSSYSDHQNTILTTIPPTPSVQECTPVRDAGMSPSPSPTDLMQIESLDPLYAPPMDDILKMPVPLTLRRLSESFSLSPSLAIAV</sequence>
<feature type="compositionally biased region" description="Low complexity" evidence="1">
    <location>
        <begin position="151"/>
        <end position="165"/>
    </location>
</feature>
<reference evidence="2" key="1">
    <citation type="journal article" date="2020" name="Stud. Mycol.">
        <title>101 Dothideomycetes genomes: a test case for predicting lifestyles and emergence of pathogens.</title>
        <authorList>
            <person name="Haridas S."/>
            <person name="Albert R."/>
            <person name="Binder M."/>
            <person name="Bloem J."/>
            <person name="Labutti K."/>
            <person name="Salamov A."/>
            <person name="Andreopoulos B."/>
            <person name="Baker S."/>
            <person name="Barry K."/>
            <person name="Bills G."/>
            <person name="Bluhm B."/>
            <person name="Cannon C."/>
            <person name="Castanera R."/>
            <person name="Culley D."/>
            <person name="Daum C."/>
            <person name="Ezra D."/>
            <person name="Gonzalez J."/>
            <person name="Henrissat B."/>
            <person name="Kuo A."/>
            <person name="Liang C."/>
            <person name="Lipzen A."/>
            <person name="Lutzoni F."/>
            <person name="Magnuson J."/>
            <person name="Mondo S."/>
            <person name="Nolan M."/>
            <person name="Ohm R."/>
            <person name="Pangilinan J."/>
            <person name="Park H.-J."/>
            <person name="Ramirez L."/>
            <person name="Alfaro M."/>
            <person name="Sun H."/>
            <person name="Tritt A."/>
            <person name="Yoshinaga Y."/>
            <person name="Zwiers L.-H."/>
            <person name="Turgeon B."/>
            <person name="Goodwin S."/>
            <person name="Spatafora J."/>
            <person name="Crous P."/>
            <person name="Grigoriev I."/>
        </authorList>
    </citation>
    <scope>NUCLEOTIDE SEQUENCE</scope>
    <source>
        <strain evidence="2">CBS 122367</strain>
    </source>
</reference>
<dbReference type="EMBL" id="MU005636">
    <property type="protein sequence ID" value="KAF2676303.1"/>
    <property type="molecule type" value="Genomic_DNA"/>
</dbReference>
<keyword evidence="3" id="KW-1185">Reference proteome</keyword>
<evidence type="ECO:0000313" key="3">
    <source>
        <dbReference type="Proteomes" id="UP000799291"/>
    </source>
</evidence>
<dbReference type="AlphaFoldDB" id="A0A6G1IEA7"/>
<feature type="region of interest" description="Disordered" evidence="1">
    <location>
        <begin position="142"/>
        <end position="165"/>
    </location>
</feature>
<dbReference type="OrthoDB" id="5342588at2759"/>
<organism evidence="2 3">
    <name type="scientific">Lentithecium fluviatile CBS 122367</name>
    <dbReference type="NCBI Taxonomy" id="1168545"/>
    <lineage>
        <taxon>Eukaryota</taxon>
        <taxon>Fungi</taxon>
        <taxon>Dikarya</taxon>
        <taxon>Ascomycota</taxon>
        <taxon>Pezizomycotina</taxon>
        <taxon>Dothideomycetes</taxon>
        <taxon>Pleosporomycetidae</taxon>
        <taxon>Pleosporales</taxon>
        <taxon>Massarineae</taxon>
        <taxon>Lentitheciaceae</taxon>
        <taxon>Lentithecium</taxon>
    </lineage>
</organism>
<protein>
    <submittedName>
        <fullName evidence="2">Uncharacterized protein</fullName>
    </submittedName>
</protein>
<dbReference type="Proteomes" id="UP000799291">
    <property type="component" value="Unassembled WGS sequence"/>
</dbReference>
<evidence type="ECO:0000313" key="2">
    <source>
        <dbReference type="EMBL" id="KAF2676303.1"/>
    </source>
</evidence>
<gene>
    <name evidence="2" type="ORF">K458DRAFT_447551</name>
</gene>